<protein>
    <submittedName>
        <fullName evidence="1">Uncharacterized protein</fullName>
    </submittedName>
</protein>
<proteinExistence type="predicted"/>
<sequence length="75" mass="8238">MALAWQDKTVVPDLFGGGSTSHPITKNMGTSCPLGKSPYPRSLVSLFSSVQHHYVRSRSTYVILYNAELTAHCNI</sequence>
<reference evidence="1 2" key="1">
    <citation type="submission" date="2021-04" db="EMBL/GenBank/DDBJ databases">
        <authorList>
            <person name="De Guttry C."/>
            <person name="Zahm M."/>
            <person name="Klopp C."/>
            <person name="Cabau C."/>
            <person name="Louis A."/>
            <person name="Berthelot C."/>
            <person name="Parey E."/>
            <person name="Roest Crollius H."/>
            <person name="Montfort J."/>
            <person name="Robinson-Rechavi M."/>
            <person name="Bucao C."/>
            <person name="Bouchez O."/>
            <person name="Gislard M."/>
            <person name="Lluch J."/>
            <person name="Milhes M."/>
            <person name="Lampietro C."/>
            <person name="Lopez Roques C."/>
            <person name="Donnadieu C."/>
            <person name="Braasch I."/>
            <person name="Desvignes T."/>
            <person name="Postlethwait J."/>
            <person name="Bobe J."/>
            <person name="Wedekind C."/>
            <person name="Guiguen Y."/>
        </authorList>
    </citation>
    <scope>NUCLEOTIDE SEQUENCE [LARGE SCALE GENOMIC DNA]</scope>
    <source>
        <strain evidence="1">Cs_M1</strain>
        <tissue evidence="1">Blood</tissue>
    </source>
</reference>
<organism evidence="1 2">
    <name type="scientific">Coregonus suidteri</name>
    <dbReference type="NCBI Taxonomy" id="861788"/>
    <lineage>
        <taxon>Eukaryota</taxon>
        <taxon>Metazoa</taxon>
        <taxon>Chordata</taxon>
        <taxon>Craniata</taxon>
        <taxon>Vertebrata</taxon>
        <taxon>Euteleostomi</taxon>
        <taxon>Actinopterygii</taxon>
        <taxon>Neopterygii</taxon>
        <taxon>Teleostei</taxon>
        <taxon>Protacanthopterygii</taxon>
        <taxon>Salmoniformes</taxon>
        <taxon>Salmonidae</taxon>
        <taxon>Coregoninae</taxon>
        <taxon>Coregonus</taxon>
    </lineage>
</organism>
<dbReference type="Proteomes" id="UP001356427">
    <property type="component" value="Unassembled WGS sequence"/>
</dbReference>
<accession>A0AAN8N2C4</accession>
<evidence type="ECO:0000313" key="1">
    <source>
        <dbReference type="EMBL" id="KAK6321466.1"/>
    </source>
</evidence>
<dbReference type="AlphaFoldDB" id="A0AAN8N2C4"/>
<comment type="caution">
    <text evidence="1">The sequence shown here is derived from an EMBL/GenBank/DDBJ whole genome shotgun (WGS) entry which is preliminary data.</text>
</comment>
<gene>
    <name evidence="1" type="ORF">J4Q44_G00084420</name>
</gene>
<dbReference type="EMBL" id="JAGTTL010000006">
    <property type="protein sequence ID" value="KAK6321466.1"/>
    <property type="molecule type" value="Genomic_DNA"/>
</dbReference>
<evidence type="ECO:0000313" key="2">
    <source>
        <dbReference type="Proteomes" id="UP001356427"/>
    </source>
</evidence>
<name>A0AAN8N2C4_9TELE</name>
<keyword evidence="2" id="KW-1185">Reference proteome</keyword>